<organism evidence="2">
    <name type="scientific">uncultured Thiotrichaceae bacterium</name>
    <dbReference type="NCBI Taxonomy" id="298394"/>
    <lineage>
        <taxon>Bacteria</taxon>
        <taxon>Pseudomonadati</taxon>
        <taxon>Pseudomonadota</taxon>
        <taxon>Gammaproteobacteria</taxon>
        <taxon>Thiotrichales</taxon>
        <taxon>Thiotrichaceae</taxon>
        <taxon>environmental samples</taxon>
    </lineage>
</organism>
<dbReference type="AlphaFoldDB" id="A0A6S6T2F1"/>
<protein>
    <recommendedName>
        <fullName evidence="1">Transposase IS4-like domain-containing protein</fullName>
    </recommendedName>
</protein>
<feature type="domain" description="Transposase IS4-like" evidence="1">
    <location>
        <begin position="38"/>
        <end position="218"/>
    </location>
</feature>
<proteinExistence type="predicted"/>
<dbReference type="EMBL" id="CACVAV010000174">
    <property type="protein sequence ID" value="CAA6810915.1"/>
    <property type="molecule type" value="Genomic_DNA"/>
</dbReference>
<dbReference type="InterPro" id="IPR012337">
    <property type="entry name" value="RNaseH-like_sf"/>
</dbReference>
<gene>
    <name evidence="2" type="ORF">HELGO_WM92981</name>
</gene>
<dbReference type="InterPro" id="IPR002559">
    <property type="entry name" value="Transposase_11"/>
</dbReference>
<reference evidence="2" key="1">
    <citation type="submission" date="2020-01" db="EMBL/GenBank/DDBJ databases">
        <authorList>
            <person name="Meier V. D."/>
            <person name="Meier V D."/>
        </authorList>
    </citation>
    <scope>NUCLEOTIDE SEQUENCE</scope>
    <source>
        <strain evidence="2">HLG_WM_MAG_08</strain>
    </source>
</reference>
<accession>A0A6S6T2F1</accession>
<name>A0A6S6T2F1_9GAMM</name>
<evidence type="ECO:0000313" key="2">
    <source>
        <dbReference type="EMBL" id="CAA6810915.1"/>
    </source>
</evidence>
<dbReference type="GO" id="GO:0006313">
    <property type="term" value="P:DNA transposition"/>
    <property type="evidence" value="ECO:0007669"/>
    <property type="project" value="InterPro"/>
</dbReference>
<evidence type="ECO:0000259" key="1">
    <source>
        <dbReference type="Pfam" id="PF01609"/>
    </source>
</evidence>
<dbReference type="Pfam" id="PF01609">
    <property type="entry name" value="DDE_Tnp_1"/>
    <property type="match status" value="1"/>
</dbReference>
<dbReference type="SUPFAM" id="SSF53098">
    <property type="entry name" value="Ribonuclease H-like"/>
    <property type="match status" value="1"/>
</dbReference>
<sequence length="294" mass="34278">MLFTDSSLVTPNGFSISLATEWVENPEGGEYDRQDCERKAFQRLAKHLKESFPRLPILILADGLYPYEGFFATCRQYGWEWSTTFKEGNLSSLWEEIHALPPLQPANALSETRYTPGAVGLTTVAQNYRWVTGLDYQGHSLNWVSCEEITTRQVRQDHGTLTEKTELARFVHITSLPVDAKQAAHISRTARLRWKIENEGFNTLKNGGYGMEHKWARKSYRAMKNYYQFMQIAHLIHQLMLKWQRFVNRYLQGSNHPTVKSLWEDLLGAMQWSKVKGKQLRRWLETPVQFRFVT</sequence>
<dbReference type="GO" id="GO:0004803">
    <property type="term" value="F:transposase activity"/>
    <property type="evidence" value="ECO:0007669"/>
    <property type="project" value="InterPro"/>
</dbReference>
<dbReference type="GO" id="GO:0003677">
    <property type="term" value="F:DNA binding"/>
    <property type="evidence" value="ECO:0007669"/>
    <property type="project" value="InterPro"/>
</dbReference>